<evidence type="ECO:0000313" key="3">
    <source>
        <dbReference type="Proteomes" id="UP000178602"/>
    </source>
</evidence>
<keyword evidence="1" id="KW-1133">Transmembrane helix</keyword>
<sequence>MENAIFVLILSAIFYVYVYIKRRPGLLSLYSFFGIQWLYYWLGTYLIIIGFFPNNVFGGMALNNNGEVVSVFLLFNALSLFVFSLIYLVFGRIDRSAARTFEPPVEKKYAKKHVFFIFLILTIFNVLMLVLSVKTRYMGADWLTHSINANIRNVFVGVFIYYMLVEKIELLTLIVFLGFCFSTFLYGGRMYLLVATAAYMAYLFNRRIINVRHLVILGLVGSLFLSAIALYRSNIIDRVVRTPKYLLMPIYADSVFSAYPALYIIDRWQRGGITYYTMFTHYLVDSVLIYVPNFVYAASGENKIAESGLLASWQDDNGGIGRMSPQGGFHYIAEAMAAGGFFGIIAFSALLAFIFIFFERMRRRGLSGQFFYYSFLGVAGVDIVSEKFAWCFRYFTQNVFSVLLLIFIVQLFSEGAVNLKRKRALALERSK</sequence>
<reference evidence="2 3" key="1">
    <citation type="journal article" date="2016" name="Nat. Commun.">
        <title>Thousands of microbial genomes shed light on interconnected biogeochemical processes in an aquifer system.</title>
        <authorList>
            <person name="Anantharaman K."/>
            <person name="Brown C.T."/>
            <person name="Hug L.A."/>
            <person name="Sharon I."/>
            <person name="Castelle C.J."/>
            <person name="Probst A.J."/>
            <person name="Thomas B.C."/>
            <person name="Singh A."/>
            <person name="Wilkins M.J."/>
            <person name="Karaoz U."/>
            <person name="Brodie E.L."/>
            <person name="Williams K.H."/>
            <person name="Hubbard S.S."/>
            <person name="Banfield J.F."/>
        </authorList>
    </citation>
    <scope>NUCLEOTIDE SEQUENCE [LARGE SCALE GENOMIC DNA]</scope>
</reference>
<feature type="transmembrane region" description="Helical" evidence="1">
    <location>
        <begin position="331"/>
        <end position="358"/>
    </location>
</feature>
<dbReference type="AlphaFoldDB" id="A0A1F4T5N2"/>
<feature type="transmembrane region" description="Helical" evidence="1">
    <location>
        <begin position="5"/>
        <end position="20"/>
    </location>
</feature>
<feature type="transmembrane region" description="Helical" evidence="1">
    <location>
        <begin position="114"/>
        <end position="133"/>
    </location>
</feature>
<feature type="transmembrane region" description="Helical" evidence="1">
    <location>
        <begin position="395"/>
        <end position="413"/>
    </location>
</feature>
<keyword evidence="1" id="KW-0472">Membrane</keyword>
<organism evidence="2 3">
    <name type="scientific">candidate division WOR-1 bacterium RIFOXYC12_FULL_54_18</name>
    <dbReference type="NCBI Taxonomy" id="1802584"/>
    <lineage>
        <taxon>Bacteria</taxon>
        <taxon>Bacillati</taxon>
        <taxon>Saganbacteria</taxon>
    </lineage>
</organism>
<name>A0A1F4T5N2_UNCSA</name>
<keyword evidence="1" id="KW-0812">Transmembrane</keyword>
<evidence type="ECO:0000313" key="2">
    <source>
        <dbReference type="EMBL" id="OGC27850.1"/>
    </source>
</evidence>
<dbReference type="EMBL" id="MEUG01000001">
    <property type="protein sequence ID" value="OGC27850.1"/>
    <property type="molecule type" value="Genomic_DNA"/>
</dbReference>
<accession>A0A1F4T5N2</accession>
<evidence type="ECO:0008006" key="4">
    <source>
        <dbReference type="Google" id="ProtNLM"/>
    </source>
</evidence>
<feature type="transmembrane region" description="Helical" evidence="1">
    <location>
        <begin position="171"/>
        <end position="202"/>
    </location>
</feature>
<protein>
    <recommendedName>
        <fullName evidence="4">Oligosaccharide repeat unit polymerase</fullName>
    </recommendedName>
</protein>
<feature type="transmembrane region" description="Helical" evidence="1">
    <location>
        <begin position="27"/>
        <end position="52"/>
    </location>
</feature>
<feature type="transmembrane region" description="Helical" evidence="1">
    <location>
        <begin position="72"/>
        <end position="93"/>
    </location>
</feature>
<feature type="transmembrane region" description="Helical" evidence="1">
    <location>
        <begin position="214"/>
        <end position="233"/>
    </location>
</feature>
<proteinExistence type="predicted"/>
<gene>
    <name evidence="2" type="ORF">A3K49_02445</name>
</gene>
<dbReference type="Proteomes" id="UP000178602">
    <property type="component" value="Unassembled WGS sequence"/>
</dbReference>
<evidence type="ECO:0000256" key="1">
    <source>
        <dbReference type="SAM" id="Phobius"/>
    </source>
</evidence>
<comment type="caution">
    <text evidence="2">The sequence shown here is derived from an EMBL/GenBank/DDBJ whole genome shotgun (WGS) entry which is preliminary data.</text>
</comment>
<feature type="transmembrane region" description="Helical" evidence="1">
    <location>
        <begin position="370"/>
        <end position="389"/>
    </location>
</feature>
<feature type="transmembrane region" description="Helical" evidence="1">
    <location>
        <begin position="245"/>
        <end position="265"/>
    </location>
</feature>